<accession>A0ABR6GUT0</accession>
<sequence length="462" mass="48729">MPSSPPNAAGTAAANDMASRMNDAQWGEIVQQLGAEIAGPLSTALERIQELISTGQIDRQGLRVLRESVAQAREAGMVTQQLSRLASGRLRLSRERVHLTQVMRGVLAQRSRETQARGIQVRQMLQPIEIMTDGSLLFSLLNAVMDWALCNTHSSLEMRLDVTPWPAKARLVCRFAHRSLDLGSAPTVTLSDTPESLNSLTWRLIEQTALTMGVLPLREDEAGITLLTLEFPHIATEERPGPSAAAGTSSQSPSPGGVGAANGGGSGSGGSGGGLRGVSSSASGASGTGVSGSAHGSAYTPSHLPSQSPSLTPSFSPSRSPSVSQLLDQGDSLPGHNSKPLAGCHLLIISARKDVRQEIQDAVRHMGLIIDTVGSMNEALAFCEEGLPHGIAFEQSLHGADFDRLHADITAEVPGFSFIEVRDGEQPTQLSTATPDRLARIARSNLTDALPSVLLFELSKAI</sequence>
<reference evidence="2 3" key="1">
    <citation type="submission" date="2020-08" db="EMBL/GenBank/DDBJ databases">
        <title>Genomic Encyclopedia of Type Strains, Phase III (KMG-III): the genomes of soil and plant-associated and newly described type strains.</title>
        <authorList>
            <person name="Whitman W."/>
        </authorList>
    </citation>
    <scope>NUCLEOTIDE SEQUENCE [LARGE SCALE GENOMIC DNA]</scope>
    <source>
        <strain evidence="2 3">CECT 7247</strain>
    </source>
</reference>
<name>A0ABR6GUT0_9BURK</name>
<dbReference type="RefSeq" id="WP_184295046.1">
    <property type="nucleotide sequence ID" value="NZ_JACHXO010000006.1"/>
</dbReference>
<gene>
    <name evidence="2" type="ORF">FHS28_003282</name>
</gene>
<evidence type="ECO:0000313" key="3">
    <source>
        <dbReference type="Proteomes" id="UP000574369"/>
    </source>
</evidence>
<protein>
    <submittedName>
        <fullName evidence="2">Uncharacterized protein</fullName>
    </submittedName>
</protein>
<feature type="compositionally biased region" description="Low complexity" evidence="1">
    <location>
        <begin position="291"/>
        <end position="327"/>
    </location>
</feature>
<dbReference type="EMBL" id="JACHXO010000006">
    <property type="protein sequence ID" value="MBB3195872.1"/>
    <property type="molecule type" value="Genomic_DNA"/>
</dbReference>
<evidence type="ECO:0000313" key="2">
    <source>
        <dbReference type="EMBL" id="MBB3195872.1"/>
    </source>
</evidence>
<organism evidence="2 3">
    <name type="scientific">Roseateles terrae</name>
    <dbReference type="NCBI Taxonomy" id="431060"/>
    <lineage>
        <taxon>Bacteria</taxon>
        <taxon>Pseudomonadati</taxon>
        <taxon>Pseudomonadota</taxon>
        <taxon>Betaproteobacteria</taxon>
        <taxon>Burkholderiales</taxon>
        <taxon>Sphaerotilaceae</taxon>
        <taxon>Roseateles</taxon>
    </lineage>
</organism>
<feature type="compositionally biased region" description="Gly residues" evidence="1">
    <location>
        <begin position="256"/>
        <end position="276"/>
    </location>
</feature>
<dbReference type="Proteomes" id="UP000574369">
    <property type="component" value="Unassembled WGS sequence"/>
</dbReference>
<evidence type="ECO:0000256" key="1">
    <source>
        <dbReference type="SAM" id="MobiDB-lite"/>
    </source>
</evidence>
<comment type="caution">
    <text evidence="2">The sequence shown here is derived from an EMBL/GenBank/DDBJ whole genome shotgun (WGS) entry which is preliminary data.</text>
</comment>
<feature type="region of interest" description="Disordered" evidence="1">
    <location>
        <begin position="237"/>
        <end position="337"/>
    </location>
</feature>
<keyword evidence="3" id="KW-1185">Reference proteome</keyword>
<proteinExistence type="predicted"/>